<accession>A0A447Z5T9</accession>
<keyword evidence="4" id="KW-1185">Reference proteome</keyword>
<evidence type="ECO:0000313" key="3">
    <source>
        <dbReference type="EMBL" id="VED67713.1"/>
    </source>
</evidence>
<dbReference type="RefSeq" id="WP_126404709.1">
    <property type="nucleotide sequence ID" value="NZ_LR134266.1"/>
</dbReference>
<dbReference type="InterPro" id="IPR058660">
    <property type="entry name" value="WHD_DnaB"/>
</dbReference>
<gene>
    <name evidence="3" type="primary">dnaB</name>
    <name evidence="3" type="ORF">NCTC3166_01546</name>
</gene>
<feature type="region of interest" description="Disordered" evidence="1">
    <location>
        <begin position="329"/>
        <end position="390"/>
    </location>
</feature>
<dbReference type="Proteomes" id="UP000270025">
    <property type="component" value="Chromosome"/>
</dbReference>
<sequence>MKPNTSFSFLKNNYLAPTGASFTHLYGPILGVQASQLYTFLLSLYDQGKEKRLIAVVLNHLDLGFAHFLESLDRLIAMNLLEVYETEEGLQFRFVPPLEADQFFANVAYQKLLEKKIGEAAVRDLLPEKPEGEKRKVNFASVFGIDGVSTPQRKTSSFSLEHFKQLMARDGLRFENEQEDLLVLYAITEEKNWTWYETYLLAKETAANRLISTKRMRQKLTQQPQENGKDEFTPQERAIIREAKNKTSRQFLAGIKKARKAVVTQSERQAISDLAQLGLLDEVINVILLLTFNKVASANLNEKYALKVGNDFAYEGIKTAEEAVLKIRQRQDSHTQKAKEKATKSGQATGKTNVPKWSQPNYTNQTSQEEQADLEQQKRALLEKLNQGGE</sequence>
<organism evidence="3 4">
    <name type="scientific">Streptococcus viridans</name>
    <dbReference type="NCBI Taxonomy" id="78535"/>
    <lineage>
        <taxon>Bacteria</taxon>
        <taxon>Bacillati</taxon>
        <taxon>Bacillota</taxon>
        <taxon>Bacilli</taxon>
        <taxon>Lactobacillales</taxon>
        <taxon>Streptococcaceae</taxon>
        <taxon>Streptococcus</taxon>
    </lineage>
</organism>
<feature type="domain" description="Replicative helicase loading/DNA remodeling protein DnaB N-terminal winged helix" evidence="2">
    <location>
        <begin position="1"/>
        <end position="223"/>
    </location>
</feature>
<protein>
    <submittedName>
        <fullName evidence="3">Replication initiation and membrane attachment protein DnaB</fullName>
    </submittedName>
</protein>
<evidence type="ECO:0000313" key="4">
    <source>
        <dbReference type="Proteomes" id="UP000270025"/>
    </source>
</evidence>
<dbReference type="Pfam" id="PF25888">
    <property type="entry name" value="WHD_DnaB"/>
    <property type="match status" value="1"/>
</dbReference>
<name>A0A447Z5T9_9STRE</name>
<dbReference type="AlphaFoldDB" id="A0A447Z5T9"/>
<reference evidence="3 4" key="1">
    <citation type="submission" date="2018-12" db="EMBL/GenBank/DDBJ databases">
        <authorList>
            <consortium name="Pathogen Informatics"/>
        </authorList>
    </citation>
    <scope>NUCLEOTIDE SEQUENCE [LARGE SCALE GENOMIC DNA]</scope>
    <source>
        <strain evidence="3 4">NCTC3166</strain>
    </source>
</reference>
<feature type="compositionally biased region" description="Polar residues" evidence="1">
    <location>
        <begin position="344"/>
        <end position="369"/>
    </location>
</feature>
<dbReference type="EMBL" id="LR134266">
    <property type="protein sequence ID" value="VED67713.1"/>
    <property type="molecule type" value="Genomic_DNA"/>
</dbReference>
<dbReference type="KEGG" id="svf:NCTC3166_01546"/>
<evidence type="ECO:0000259" key="2">
    <source>
        <dbReference type="Pfam" id="PF25888"/>
    </source>
</evidence>
<proteinExistence type="predicted"/>
<evidence type="ECO:0000256" key="1">
    <source>
        <dbReference type="SAM" id="MobiDB-lite"/>
    </source>
</evidence>
<feature type="compositionally biased region" description="Basic and acidic residues" evidence="1">
    <location>
        <begin position="329"/>
        <end position="343"/>
    </location>
</feature>